<comment type="caution">
    <text evidence="2">The sequence shown here is derived from an EMBL/GenBank/DDBJ whole genome shotgun (WGS) entry which is preliminary data.</text>
</comment>
<keyword evidence="3" id="KW-1185">Reference proteome</keyword>
<dbReference type="RefSeq" id="WP_214352179.1">
    <property type="nucleotide sequence ID" value="NZ_JAHBOH010000001.1"/>
</dbReference>
<dbReference type="EMBL" id="JAHBOH010000001">
    <property type="protein sequence ID" value="MBT0992945.1"/>
    <property type="molecule type" value="Genomic_DNA"/>
</dbReference>
<evidence type="ECO:0000313" key="3">
    <source>
        <dbReference type="Proteomes" id="UP000722125"/>
    </source>
</evidence>
<organism evidence="2 3">
    <name type="scientific">Cellulomonas fulva</name>
    <dbReference type="NCBI Taxonomy" id="2835530"/>
    <lineage>
        <taxon>Bacteria</taxon>
        <taxon>Bacillati</taxon>
        <taxon>Actinomycetota</taxon>
        <taxon>Actinomycetes</taxon>
        <taxon>Micrococcales</taxon>
        <taxon>Cellulomonadaceae</taxon>
        <taxon>Cellulomonas</taxon>
    </lineage>
</organism>
<feature type="region of interest" description="Disordered" evidence="1">
    <location>
        <begin position="1"/>
        <end position="105"/>
    </location>
</feature>
<gene>
    <name evidence="2" type="ORF">KIN34_01395</name>
</gene>
<evidence type="ECO:0000256" key="1">
    <source>
        <dbReference type="SAM" id="MobiDB-lite"/>
    </source>
</evidence>
<accession>A0ABS5TUY9</accession>
<protein>
    <submittedName>
        <fullName evidence="2">Uncharacterized protein</fullName>
    </submittedName>
</protein>
<sequence length="105" mass="11209">MSGDVVGPVPDEQDRPTPARRRPRRAVRQPGTVGTDESVLRTTLPAAAQPERAGGVPAPAATVDRSSDALLAVRSADDSDEGWGGSSGMSRENDERLRQDKPPHW</sequence>
<proteinExistence type="predicted"/>
<feature type="compositionally biased region" description="Basic residues" evidence="1">
    <location>
        <begin position="18"/>
        <end position="27"/>
    </location>
</feature>
<evidence type="ECO:0000313" key="2">
    <source>
        <dbReference type="EMBL" id="MBT0992945.1"/>
    </source>
</evidence>
<feature type="compositionally biased region" description="Basic and acidic residues" evidence="1">
    <location>
        <begin position="91"/>
        <end position="105"/>
    </location>
</feature>
<name>A0ABS5TUY9_9CELL</name>
<reference evidence="2 3" key="1">
    <citation type="submission" date="2021-05" db="EMBL/GenBank/DDBJ databases">
        <title>Description of Cellulomonas sp. DKR-3 sp. nov.</title>
        <authorList>
            <person name="Dahal R.H."/>
            <person name="Chaudhary D.K."/>
        </authorList>
    </citation>
    <scope>NUCLEOTIDE SEQUENCE [LARGE SCALE GENOMIC DNA]</scope>
    <source>
        <strain evidence="2 3">DKR-3</strain>
    </source>
</reference>
<dbReference type="Proteomes" id="UP000722125">
    <property type="component" value="Unassembled WGS sequence"/>
</dbReference>